<comment type="caution">
    <text evidence="1">The sequence shown here is derived from an EMBL/GenBank/DDBJ whole genome shotgun (WGS) entry which is preliminary data.</text>
</comment>
<reference evidence="1 2" key="1">
    <citation type="submission" date="2021-03" db="EMBL/GenBank/DDBJ databases">
        <authorList>
            <person name="Kim M.K."/>
        </authorList>
    </citation>
    <scope>NUCLEOTIDE SEQUENCE [LARGE SCALE GENOMIC DNA]</scope>
    <source>
        <strain evidence="1 2">BT442</strain>
    </source>
</reference>
<dbReference type="EMBL" id="JAGETZ010000009">
    <property type="protein sequence ID" value="MBO2011100.1"/>
    <property type="molecule type" value="Genomic_DNA"/>
</dbReference>
<sequence length="57" mass="6533">MGAQDRILKAIKNTLTTHGVDLPFPAQQILWHDQTEATDSNCQHQRQGWLAWKCTET</sequence>
<dbReference type="RefSeq" id="WP_208176790.1">
    <property type="nucleotide sequence ID" value="NZ_JAGETZ010000009.1"/>
</dbReference>
<proteinExistence type="predicted"/>
<protein>
    <recommendedName>
        <fullName evidence="3">Mechanosensitive ion channel family protein</fullName>
    </recommendedName>
</protein>
<gene>
    <name evidence="1" type="ORF">J4E00_18710</name>
</gene>
<organism evidence="1 2">
    <name type="scientific">Hymenobacter negativus</name>
    <dbReference type="NCBI Taxonomy" id="2795026"/>
    <lineage>
        <taxon>Bacteria</taxon>
        <taxon>Pseudomonadati</taxon>
        <taxon>Bacteroidota</taxon>
        <taxon>Cytophagia</taxon>
        <taxon>Cytophagales</taxon>
        <taxon>Hymenobacteraceae</taxon>
        <taxon>Hymenobacter</taxon>
    </lineage>
</organism>
<evidence type="ECO:0000313" key="2">
    <source>
        <dbReference type="Proteomes" id="UP000664369"/>
    </source>
</evidence>
<dbReference type="Proteomes" id="UP000664369">
    <property type="component" value="Unassembled WGS sequence"/>
</dbReference>
<evidence type="ECO:0000313" key="1">
    <source>
        <dbReference type="EMBL" id="MBO2011100.1"/>
    </source>
</evidence>
<keyword evidence="2" id="KW-1185">Reference proteome</keyword>
<evidence type="ECO:0008006" key="3">
    <source>
        <dbReference type="Google" id="ProtNLM"/>
    </source>
</evidence>
<accession>A0ABS3QIM6</accession>
<name>A0ABS3QIM6_9BACT</name>